<keyword evidence="8 9" id="KW-1208">Phospholipid metabolism</keyword>
<gene>
    <name evidence="9 12" type="primary">clsB</name>
    <name evidence="12" type="ORF">M5D45_20465</name>
</gene>
<dbReference type="Gene3D" id="3.30.870.10">
    <property type="entry name" value="Endonuclease Chain A"/>
    <property type="match status" value="2"/>
</dbReference>
<keyword evidence="6 9" id="KW-0472">Membrane</keyword>
<evidence type="ECO:0000256" key="2">
    <source>
        <dbReference type="ARBA" id="ARBA00022516"/>
    </source>
</evidence>
<organism evidence="12 13">
    <name type="scientific">Cupriavidus campinensis</name>
    <dbReference type="NCBI Taxonomy" id="151783"/>
    <lineage>
        <taxon>Bacteria</taxon>
        <taxon>Pseudomonadati</taxon>
        <taxon>Pseudomonadota</taxon>
        <taxon>Betaproteobacteria</taxon>
        <taxon>Burkholderiales</taxon>
        <taxon>Burkholderiaceae</taxon>
        <taxon>Cupriavidus</taxon>
    </lineage>
</organism>
<dbReference type="AlphaFoldDB" id="A0AAE9L3Z2"/>
<dbReference type="EMBL" id="CP097331">
    <property type="protein sequence ID" value="URF07572.1"/>
    <property type="molecule type" value="Genomic_DNA"/>
</dbReference>
<dbReference type="GO" id="GO:0032049">
    <property type="term" value="P:cardiolipin biosynthetic process"/>
    <property type="evidence" value="ECO:0007669"/>
    <property type="project" value="InterPro"/>
</dbReference>
<dbReference type="Pfam" id="PF13091">
    <property type="entry name" value="PLDc_2"/>
    <property type="match status" value="2"/>
</dbReference>
<reference evidence="12" key="2">
    <citation type="submission" date="2022-05" db="EMBL/GenBank/DDBJ databases">
        <authorList>
            <person name="Kunte H.-J."/>
        </authorList>
    </citation>
    <scope>NUCLEOTIDE SEQUENCE</scope>
    <source>
        <strain evidence="12">G5</strain>
    </source>
</reference>
<dbReference type="KEGG" id="ccam:M5D45_20465"/>
<feature type="domain" description="PLD phosphodiesterase" evidence="11">
    <location>
        <begin position="108"/>
        <end position="135"/>
    </location>
</feature>
<reference evidence="12" key="1">
    <citation type="journal article" date="2022" name="Microbiol. Resour. Announc.">
        <title>Genome Sequence of Cupriavidus campinensis Strain G5, a Member of a Bacterial Consortium Capable of Polyethylene Degradation.</title>
        <authorList>
            <person name="Schneider B."/>
            <person name="Pfeiffer F."/>
            <person name="Dyall-Smith M."/>
            <person name="Kunte H.J."/>
        </authorList>
    </citation>
    <scope>NUCLEOTIDE SEQUENCE</scope>
    <source>
        <strain evidence="12">G5</strain>
    </source>
</reference>
<comment type="function">
    <text evidence="9">Catalyzes the phosphatidyl group transfer from one phosphatidylglycerol molecule to another to form cardiolipin (CL) (diphosphatidylglycerol) and glycerol.</text>
</comment>
<evidence type="ECO:0000256" key="3">
    <source>
        <dbReference type="ARBA" id="ARBA00022679"/>
    </source>
</evidence>
<feature type="active site" evidence="9">
    <location>
        <position position="120"/>
    </location>
</feature>
<dbReference type="InterPro" id="IPR025202">
    <property type="entry name" value="PLD-like_dom"/>
</dbReference>
<keyword evidence="5 9" id="KW-0443">Lipid metabolism</keyword>
<evidence type="ECO:0000313" key="13">
    <source>
        <dbReference type="Proteomes" id="UP001056132"/>
    </source>
</evidence>
<dbReference type="CDD" id="cd09159">
    <property type="entry name" value="PLDc_ybhO_like_2"/>
    <property type="match status" value="1"/>
</dbReference>
<feature type="active site" evidence="9">
    <location>
        <position position="115"/>
    </location>
</feature>
<dbReference type="GO" id="GO:0005886">
    <property type="term" value="C:plasma membrane"/>
    <property type="evidence" value="ECO:0007669"/>
    <property type="project" value="UniProtKB-SubCell"/>
</dbReference>
<feature type="active site" evidence="9">
    <location>
        <position position="293"/>
    </location>
</feature>
<evidence type="ECO:0000256" key="6">
    <source>
        <dbReference type="ARBA" id="ARBA00023136"/>
    </source>
</evidence>
<dbReference type="SUPFAM" id="SSF56024">
    <property type="entry name" value="Phospholipase D/nuclease"/>
    <property type="match status" value="2"/>
</dbReference>
<dbReference type="CDD" id="cd09110">
    <property type="entry name" value="PLDc_CLS_1"/>
    <property type="match status" value="1"/>
</dbReference>
<feature type="active site" evidence="9">
    <location>
        <position position="300"/>
    </location>
</feature>
<keyword evidence="7 9" id="KW-0594">Phospholipid biosynthesis</keyword>
<evidence type="ECO:0000313" key="12">
    <source>
        <dbReference type="EMBL" id="URF07572.1"/>
    </source>
</evidence>
<dbReference type="SMART" id="SM00155">
    <property type="entry name" value="PLDc"/>
    <property type="match status" value="2"/>
</dbReference>
<dbReference type="PANTHER" id="PTHR21248:SF23">
    <property type="entry name" value="CARDIOLIPIN SYNTHASE B"/>
    <property type="match status" value="1"/>
</dbReference>
<feature type="active site" evidence="9">
    <location>
        <position position="113"/>
    </location>
</feature>
<evidence type="ECO:0000256" key="7">
    <source>
        <dbReference type="ARBA" id="ARBA00023209"/>
    </source>
</evidence>
<evidence type="ECO:0000256" key="8">
    <source>
        <dbReference type="ARBA" id="ARBA00023264"/>
    </source>
</evidence>
<dbReference type="GO" id="GO:0008808">
    <property type="term" value="F:cardiolipin synthase activity"/>
    <property type="evidence" value="ECO:0007669"/>
    <property type="project" value="InterPro"/>
</dbReference>
<protein>
    <recommendedName>
        <fullName evidence="9">Cardiolipin synthase B</fullName>
        <shortName evidence="9">CL synthase</shortName>
        <ecNumber evidence="9">2.7.8.-</ecNumber>
    </recommendedName>
</protein>
<accession>A0AAE9L3Z2</accession>
<keyword evidence="3 9" id="KW-0808">Transferase</keyword>
<dbReference type="HAMAP" id="MF_01917">
    <property type="entry name" value="Cardiolipin_synth_ClsB"/>
    <property type="match status" value="1"/>
</dbReference>
<evidence type="ECO:0000259" key="11">
    <source>
        <dbReference type="PROSITE" id="PS50035"/>
    </source>
</evidence>
<sequence>MGPTWTTGNQLRLLENGEEYFPRVLAAIAGAQRSVLLETFILFDDEVGQPLRDALIAAARRGVSVALTVDGFGSADLSPAFLSGLVEAGVVVRLFSPRRRLVGMRTNLFRRLHRKLVAVDASVAFVGGINVSVQHLIDSGPLAKQDYAVEVRGPAAREIHAFLLDAIHANSPGPKAPPQRPARRMREAGALAGPGAALLVTRDNDRHRRDIERQYLLAIRGAERELIIANAYFLPGYRLLQAICDAARRGVDVQLIVQGNPDMMWVKRTVDMLYAHLREAGVRIFEYCERPLHGKVAVVDDDWATVGSSNLDPLSLFLNLEANLIIRDTAFAATLKQNLRTRMESSCQEVPATPDGARPRWQGLATALVFHALRRFPAWAGWLPAHTPKLLTPTLDAPPSGWQSGVATPPREQDCP</sequence>
<dbReference type="RefSeq" id="WP_211943377.1">
    <property type="nucleotide sequence ID" value="NZ_CAJPVH010000020.1"/>
</dbReference>
<dbReference type="EC" id="2.7.8.-" evidence="9"/>
<comment type="subcellular location">
    <subcellularLocation>
        <location evidence="9">Cell membrane</location>
        <topology evidence="9">Peripheral membrane protein</topology>
    </subcellularLocation>
</comment>
<feature type="region of interest" description="Disordered" evidence="10">
    <location>
        <begin position="394"/>
        <end position="416"/>
    </location>
</feature>
<evidence type="ECO:0000256" key="10">
    <source>
        <dbReference type="SAM" id="MobiDB-lite"/>
    </source>
</evidence>
<keyword evidence="1 9" id="KW-1003">Cell membrane</keyword>
<dbReference type="PROSITE" id="PS50035">
    <property type="entry name" value="PLD"/>
    <property type="match status" value="2"/>
</dbReference>
<keyword evidence="2 9" id="KW-0444">Lipid biosynthesis</keyword>
<keyword evidence="4" id="KW-0677">Repeat</keyword>
<feature type="domain" description="PLD phosphodiesterase" evidence="11">
    <location>
        <begin position="288"/>
        <end position="315"/>
    </location>
</feature>
<feature type="active site" evidence="9">
    <location>
        <position position="295"/>
    </location>
</feature>
<dbReference type="PANTHER" id="PTHR21248">
    <property type="entry name" value="CARDIOLIPIN SYNTHASE"/>
    <property type="match status" value="1"/>
</dbReference>
<dbReference type="Proteomes" id="UP001056132">
    <property type="component" value="Chromosome 2"/>
</dbReference>
<evidence type="ECO:0000256" key="9">
    <source>
        <dbReference type="HAMAP-Rule" id="MF_01917"/>
    </source>
</evidence>
<comment type="catalytic activity">
    <reaction evidence="9">
        <text>2 a 1,2-diacyl-sn-glycero-3-phospho-(1'-sn-glycerol) = a cardiolipin + glycerol</text>
        <dbReference type="Rhea" id="RHEA:31451"/>
        <dbReference type="ChEBI" id="CHEBI:17754"/>
        <dbReference type="ChEBI" id="CHEBI:62237"/>
        <dbReference type="ChEBI" id="CHEBI:64716"/>
    </reaction>
</comment>
<comment type="similarity">
    <text evidence="9">Belongs to the phospholipase D family. Cardiolipin synthase subfamily. ClsB sub-subfamily.</text>
</comment>
<evidence type="ECO:0000256" key="5">
    <source>
        <dbReference type="ARBA" id="ARBA00023098"/>
    </source>
</evidence>
<proteinExistence type="inferred from homology"/>
<evidence type="ECO:0000256" key="1">
    <source>
        <dbReference type="ARBA" id="ARBA00022475"/>
    </source>
</evidence>
<dbReference type="NCBIfam" id="NF008427">
    <property type="entry name" value="PRK11263.1"/>
    <property type="match status" value="1"/>
</dbReference>
<name>A0AAE9L3Z2_9BURK</name>
<dbReference type="InterPro" id="IPR030872">
    <property type="entry name" value="Cardiolipin_synth_ClsB"/>
</dbReference>
<evidence type="ECO:0000256" key="4">
    <source>
        <dbReference type="ARBA" id="ARBA00022737"/>
    </source>
</evidence>
<dbReference type="InterPro" id="IPR001736">
    <property type="entry name" value="PLipase_D/transphosphatidylase"/>
</dbReference>